<dbReference type="CDD" id="cd00130">
    <property type="entry name" value="PAS"/>
    <property type="match status" value="1"/>
</dbReference>
<feature type="transmembrane region" description="Helical" evidence="2">
    <location>
        <begin position="1480"/>
        <end position="1501"/>
    </location>
</feature>
<feature type="compositionally biased region" description="Basic and acidic residues" evidence="1">
    <location>
        <begin position="582"/>
        <end position="596"/>
    </location>
</feature>
<dbReference type="EMBL" id="BEGY01000002">
    <property type="protein sequence ID" value="GAX73197.1"/>
    <property type="molecule type" value="Genomic_DNA"/>
</dbReference>
<feature type="compositionally biased region" description="Acidic residues" evidence="1">
    <location>
        <begin position="1101"/>
        <end position="1115"/>
    </location>
</feature>
<feature type="region of interest" description="Disordered" evidence="1">
    <location>
        <begin position="570"/>
        <end position="643"/>
    </location>
</feature>
<accession>A0A250WQT2</accession>
<keyword evidence="4" id="KW-1185">Reference proteome</keyword>
<protein>
    <recommendedName>
        <fullName evidence="5">PAS domain-containing protein</fullName>
    </recommendedName>
</protein>
<feature type="transmembrane region" description="Helical" evidence="2">
    <location>
        <begin position="832"/>
        <end position="856"/>
    </location>
</feature>
<gene>
    <name evidence="3" type="ORF">CEUSTIGMA_g650.t1</name>
</gene>
<keyword evidence="2" id="KW-0812">Transmembrane</keyword>
<keyword evidence="2" id="KW-1133">Transmembrane helix</keyword>
<evidence type="ECO:0000256" key="1">
    <source>
        <dbReference type="SAM" id="MobiDB-lite"/>
    </source>
</evidence>
<dbReference type="PANTHER" id="PTHR31600:SF2">
    <property type="entry name" value="GAMETE ENRICHED GENE 10 PROTEIN-RELATED"/>
    <property type="match status" value="1"/>
</dbReference>
<feature type="region of interest" description="Disordered" evidence="1">
    <location>
        <begin position="741"/>
        <end position="791"/>
    </location>
</feature>
<organism evidence="3 4">
    <name type="scientific">Chlamydomonas eustigma</name>
    <dbReference type="NCBI Taxonomy" id="1157962"/>
    <lineage>
        <taxon>Eukaryota</taxon>
        <taxon>Viridiplantae</taxon>
        <taxon>Chlorophyta</taxon>
        <taxon>core chlorophytes</taxon>
        <taxon>Chlorophyceae</taxon>
        <taxon>CS clade</taxon>
        <taxon>Chlamydomonadales</taxon>
        <taxon>Chlamydomonadaceae</taxon>
        <taxon>Chlamydomonas</taxon>
    </lineage>
</organism>
<evidence type="ECO:0000256" key="2">
    <source>
        <dbReference type="SAM" id="Phobius"/>
    </source>
</evidence>
<feature type="transmembrane region" description="Helical" evidence="2">
    <location>
        <begin position="7"/>
        <end position="26"/>
    </location>
</feature>
<dbReference type="PANTHER" id="PTHR31600">
    <property type="entry name" value="TINY MACROCYSTS PROTEIN B-RELATED"/>
    <property type="match status" value="1"/>
</dbReference>
<dbReference type="InterPro" id="IPR052994">
    <property type="entry name" value="Tiny_macrocysts_regulators"/>
</dbReference>
<feature type="compositionally biased region" description="Acidic residues" evidence="1">
    <location>
        <begin position="766"/>
        <end position="776"/>
    </location>
</feature>
<evidence type="ECO:0000313" key="3">
    <source>
        <dbReference type="EMBL" id="GAX73197.1"/>
    </source>
</evidence>
<name>A0A250WQT2_9CHLO</name>
<feature type="region of interest" description="Disordered" evidence="1">
    <location>
        <begin position="1098"/>
        <end position="1219"/>
    </location>
</feature>
<dbReference type="OrthoDB" id="541921at2759"/>
<dbReference type="Proteomes" id="UP000232323">
    <property type="component" value="Unassembled WGS sequence"/>
</dbReference>
<dbReference type="STRING" id="1157962.A0A250WQT2"/>
<reference evidence="3 4" key="1">
    <citation type="submission" date="2017-08" db="EMBL/GenBank/DDBJ databases">
        <title>Acidophilic green algal genome provides insights into adaptation to an acidic environment.</title>
        <authorList>
            <person name="Hirooka S."/>
            <person name="Hirose Y."/>
            <person name="Kanesaki Y."/>
            <person name="Higuchi S."/>
            <person name="Fujiwara T."/>
            <person name="Onuma R."/>
            <person name="Era A."/>
            <person name="Ohbayashi R."/>
            <person name="Uzuka A."/>
            <person name="Nozaki H."/>
            <person name="Yoshikawa H."/>
            <person name="Miyagishima S.Y."/>
        </authorList>
    </citation>
    <scope>NUCLEOTIDE SEQUENCE [LARGE SCALE GENOMIC DNA]</scope>
    <source>
        <strain evidence="3 4">NIES-2499</strain>
    </source>
</reference>
<feature type="transmembrane region" description="Helical" evidence="2">
    <location>
        <begin position="1044"/>
        <end position="1066"/>
    </location>
</feature>
<feature type="region of interest" description="Disordered" evidence="1">
    <location>
        <begin position="655"/>
        <end position="724"/>
    </location>
</feature>
<comment type="caution">
    <text evidence="3">The sequence shown here is derived from an EMBL/GenBank/DDBJ whole genome shotgun (WGS) entry which is preliminary data.</text>
</comment>
<keyword evidence="2" id="KW-0472">Membrane</keyword>
<feature type="compositionally biased region" description="Gly residues" evidence="1">
    <location>
        <begin position="755"/>
        <end position="765"/>
    </location>
</feature>
<proteinExistence type="predicted"/>
<sequence length="1554" mass="169474">MDSVLSLSRYLILACITIFFQCWLIFSPEVQICVTKLSGVGDDAVFLGLLRPIPFSKRDIRAWIAPNGIILACGPMFSALTGILADEMVGANVKSMIVDQEEFQKLLQEGAAASVADFDNSSLCRKVELINKYTEKIPCNVHLTLGGTDQNRMFVLHILRVEEVDDNLLVVNDEGSITFATIDLAVTLGYPLKSFLKLKLDQLLPPPINSMHEKFLIDAPPQYPVTSCRSGGVVNMVSSTNQQVPVRLKLSQREEQSGLKHIARITKCSPADFLDDRRMVIIATYDGLIESVETPKGSNSSPAIFGFPAAQLKGMSVCDVLDVFDDWRQRSGSTDMQLMMLALLDKDQEMPGAAWRVKIIPPEPSKGDQVVLLPAINARRRSSWAAANAGNQNRRPPKSAIMQASMIDTNLQGQAEGLLDDGKPRVKLVLWRRELLFGSIELDPLLRVKRADVSAGLLMGRPVSTLLKQPLCRFLSIPKNISWDQMMDVSKSRKSVLKSGSTVSKVTAIKAFEGHHPDGGSMRIQIQGVMISDAMSGKSKIEIVIRPDLTFTAAHSNIWGALGLDGFGTKDNNVTQESPGGDAHDSDGGKGSDREGGNQNDEDNNSDLSFNRDRGLQASLGGLSGKEETEERPSGGLVTNWMRTLSQQRRDAVLGMTDPDAPASPLRSPGKSRLAMDGPPSLRRGSLNVRTTGSPSGRRRSMDNPFGPDSGMSLDEGGPDKDMDWEKLAESMPDEAMSIPVKRHHHHHGAHQEAHGGGQKLVGEGGGDDNASEDSMSEASSANGEGSVASSAVTGEAVEEILVDSRRGKVLRKLLALLQSKEMNTPISRLKIFTIVVISLFVAIRVICFAVLVTMLNTETRRLTELQDYSMASDRAQIVDSYVETIAFCKGLPNGTAPETICEDVVSLSAAANALLSNILDLEKGHQDSYLGVTGKPARPTDPNTYNVWSNTVNNVSLYLDTKPPLVVYEQRGMWELGNLYIAAARDAIYMTQYNTSTQMYSSRPRNFLLLNAPSSILWGYANLIDNFMVYVWNQLGGLEKANIALLVIESIAVIPLLCAWQWYLISKAERVRLVQWMLMVALPTPVLHTLSSRPVKIAEDSDDESDDENSEAEVETVGAPPDNKKAMPGSQVMTPAGGKSQGPRSSLDPSGVGNRRSSLDVAGTGTRRGSVDFSGGPKRTSLDVAGTGTRRGSMDFSGGPKRTSLDLAAGGGPGGKRRLSADLGGLQGDGDLSQGLQQIDEEGEGYEGSQVVAVKRGPKKMVAPSYKFTFIFVIPLVLWGIVVLVIYSLSQATIDGLKAPVAALNMLMHVIYRFSNMRLITLLMVTAGSDVSKNYWKAELVQSITNMTSEYNALMYGGNSVTQTNQMFQQPSPASTFVSASFSDLFFVDNECFRFNQSSCYTVNSTWYEATHHGLNSMMIRVLDELTLLTQDANPNITYTNPRFVAWYSIGVTDLYDGLQTSSQIFVNYGMTKYKGVQLMQIVLLIVCIVLAAMYLYWVLRPYLALQSDEVIKVAGLVSHVPHEVDARSHAKKVLRLMSAAPKKSKVQPGPNA</sequence>
<feature type="transmembrane region" description="Helical" evidence="2">
    <location>
        <begin position="1269"/>
        <end position="1291"/>
    </location>
</feature>
<evidence type="ECO:0000313" key="4">
    <source>
        <dbReference type="Proteomes" id="UP000232323"/>
    </source>
</evidence>
<evidence type="ECO:0008006" key="5">
    <source>
        <dbReference type="Google" id="ProtNLM"/>
    </source>
</evidence>
<feature type="transmembrane region" description="Helical" evidence="2">
    <location>
        <begin position="1009"/>
        <end position="1032"/>
    </location>
</feature>
<dbReference type="InterPro" id="IPR000014">
    <property type="entry name" value="PAS"/>
</dbReference>